<name>A0A811ZSY5_NYCPR</name>
<protein>
    <submittedName>
        <fullName evidence="1">(raccoon dog) hypothetical protein</fullName>
    </submittedName>
</protein>
<sequence length="106" mass="12472">MEEMYFRWWRSLRCEQSWKEPEAAEDTGDEVEISGSSFAAASFALARGSFQPCRVSFWSQAVVQKRVRTLSRIVRWKEQLMRRCHPRRSLCVSRPLVHWVLLGPLS</sequence>
<reference evidence="1" key="1">
    <citation type="submission" date="2020-12" db="EMBL/GenBank/DDBJ databases">
        <authorList>
            <consortium name="Molecular Ecology Group"/>
        </authorList>
    </citation>
    <scope>NUCLEOTIDE SEQUENCE</scope>
    <source>
        <strain evidence="1">TBG_1078</strain>
    </source>
</reference>
<evidence type="ECO:0000313" key="2">
    <source>
        <dbReference type="Proteomes" id="UP000645828"/>
    </source>
</evidence>
<dbReference type="Proteomes" id="UP000645828">
    <property type="component" value="Unassembled WGS sequence"/>
</dbReference>
<comment type="caution">
    <text evidence="1">The sequence shown here is derived from an EMBL/GenBank/DDBJ whole genome shotgun (WGS) entry which is preliminary data.</text>
</comment>
<accession>A0A811ZSY5</accession>
<dbReference type="EMBL" id="CAJHUB010000774">
    <property type="protein sequence ID" value="CAD7691304.1"/>
    <property type="molecule type" value="Genomic_DNA"/>
</dbReference>
<proteinExistence type="predicted"/>
<keyword evidence="2" id="KW-1185">Reference proteome</keyword>
<gene>
    <name evidence="1" type="ORF">NYPRO_LOCUS24098</name>
</gene>
<organism evidence="1 2">
    <name type="scientific">Nyctereutes procyonoides</name>
    <name type="common">Raccoon dog</name>
    <name type="synonym">Canis procyonoides</name>
    <dbReference type="NCBI Taxonomy" id="34880"/>
    <lineage>
        <taxon>Eukaryota</taxon>
        <taxon>Metazoa</taxon>
        <taxon>Chordata</taxon>
        <taxon>Craniata</taxon>
        <taxon>Vertebrata</taxon>
        <taxon>Euteleostomi</taxon>
        <taxon>Mammalia</taxon>
        <taxon>Eutheria</taxon>
        <taxon>Laurasiatheria</taxon>
        <taxon>Carnivora</taxon>
        <taxon>Caniformia</taxon>
        <taxon>Canidae</taxon>
        <taxon>Nyctereutes</taxon>
    </lineage>
</organism>
<evidence type="ECO:0000313" key="1">
    <source>
        <dbReference type="EMBL" id="CAD7691304.1"/>
    </source>
</evidence>
<dbReference type="AlphaFoldDB" id="A0A811ZSY5"/>